<organism evidence="3 4">
    <name type="scientific">Ambrosiozyma monospora</name>
    <name type="common">Yeast</name>
    <name type="synonym">Endomycopsis monosporus</name>
    <dbReference type="NCBI Taxonomy" id="43982"/>
    <lineage>
        <taxon>Eukaryota</taxon>
        <taxon>Fungi</taxon>
        <taxon>Dikarya</taxon>
        <taxon>Ascomycota</taxon>
        <taxon>Saccharomycotina</taxon>
        <taxon>Pichiomycetes</taxon>
        <taxon>Pichiales</taxon>
        <taxon>Pichiaceae</taxon>
        <taxon>Ambrosiozyma</taxon>
    </lineage>
</organism>
<keyword evidence="4" id="KW-1185">Reference proteome</keyword>
<evidence type="ECO:0000256" key="1">
    <source>
        <dbReference type="SAM" id="Coils"/>
    </source>
</evidence>
<comment type="caution">
    <text evidence="3">The sequence shown here is derived from an EMBL/GenBank/DDBJ whole genome shotgun (WGS) entry which is preliminary data.</text>
</comment>
<evidence type="ECO:0000313" key="3">
    <source>
        <dbReference type="EMBL" id="GMG20225.1"/>
    </source>
</evidence>
<dbReference type="EMBL" id="BSXU01000316">
    <property type="protein sequence ID" value="GMG20225.1"/>
    <property type="molecule type" value="Genomic_DNA"/>
</dbReference>
<dbReference type="Pfam" id="PF23868">
    <property type="entry name" value="Mmc1_C"/>
    <property type="match status" value="1"/>
</dbReference>
<keyword evidence="1" id="KW-0175">Coiled coil</keyword>
<dbReference type="PANTHER" id="PTHR38644">
    <property type="entry name" value="EXPRESSED PROTEIN"/>
    <property type="match status" value="1"/>
</dbReference>
<feature type="coiled-coil region" evidence="1">
    <location>
        <begin position="333"/>
        <end position="360"/>
    </location>
</feature>
<name>A0A9W6YTV3_AMBMO</name>
<dbReference type="OrthoDB" id="4083320at2759"/>
<sequence>MLQSITKSQTLPARRLVQKTLLVRYNHSSPVAPQPHAQDKPIEPNSPLYQLLQKTNEIFPSNSQLHSKVNTLKGIAPLEQDYADFQPRTLKIGIVQAPGIPKGKFVDALVWDPWGGDQSWLADIRKLRAENPDKNIIYTYSPQFKQLEGSKFGVNSPILSKDHRVIQNETVGDNNTKKLLKREIFNDIDLIEINDPNYQDFAGVENAETITFASTKPEAADDVSKDCHLYIYVKTKDSDLLELNDYPSLTILNNHKEEVGSNFKSGSNSPSADLELLLQANETLVKDPSHVSEYIDLLKKSKFNSVYFTLNKETSGYRPTILLLKSLLGNLTNELKHSDNQQLTNEVNRLRAQINEWSQLSHYELQSKITPYLQNTIMNKFTKVSQLIYYSEELSLIISNCIFNAEEEVQTSLLSLTKEKCHGTLVDSASKLNYLEGKIDAILPAETSISSSTYTTNTPLKELKKQVTEVKLPQLQEQVNALLLSNFGKTTVPVFVITALGDLLNYIDLNTAFAFTALSIALASYNVGKDAYKLMKKFKDWYLDNLRISIDKNLAYLNNKLDDNVKVYGLDLDGKKNHIENLNKELDKLEKAEKTLEKTAS</sequence>
<protein>
    <submittedName>
        <fullName evidence="3">Unnamed protein product</fullName>
    </submittedName>
</protein>
<feature type="domain" description="Mmc1 C-terminal" evidence="2">
    <location>
        <begin position="424"/>
        <end position="541"/>
    </location>
</feature>
<dbReference type="InterPro" id="IPR056196">
    <property type="entry name" value="Mmc1_C"/>
</dbReference>
<reference evidence="3" key="1">
    <citation type="submission" date="2023-04" db="EMBL/GenBank/DDBJ databases">
        <title>Ambrosiozyma monospora NBRC 1965.</title>
        <authorList>
            <person name="Ichikawa N."/>
            <person name="Sato H."/>
            <person name="Tonouchi N."/>
        </authorList>
    </citation>
    <scope>NUCLEOTIDE SEQUENCE</scope>
    <source>
        <strain evidence="3">NBRC 1965</strain>
    </source>
</reference>
<accession>A0A9W6YTV3</accession>
<dbReference type="PANTHER" id="PTHR38644:SF1">
    <property type="entry name" value="EXPRESSED PROTEIN"/>
    <property type="match status" value="1"/>
</dbReference>
<proteinExistence type="predicted"/>
<feature type="coiled-coil region" evidence="1">
    <location>
        <begin position="572"/>
        <end position="599"/>
    </location>
</feature>
<evidence type="ECO:0000259" key="2">
    <source>
        <dbReference type="Pfam" id="PF23868"/>
    </source>
</evidence>
<dbReference type="Proteomes" id="UP001165063">
    <property type="component" value="Unassembled WGS sequence"/>
</dbReference>
<gene>
    <name evidence="3" type="ORF">Amon01_000106800</name>
</gene>
<dbReference type="AlphaFoldDB" id="A0A9W6YTV3"/>
<evidence type="ECO:0000313" key="4">
    <source>
        <dbReference type="Proteomes" id="UP001165063"/>
    </source>
</evidence>